<dbReference type="AlphaFoldDB" id="A0A645E5M3"/>
<evidence type="ECO:0000313" key="1">
    <source>
        <dbReference type="EMBL" id="MPM96805.1"/>
    </source>
</evidence>
<dbReference type="InterPro" id="IPR025374">
    <property type="entry name" value="DUF4364"/>
</dbReference>
<proteinExistence type="predicted"/>
<comment type="caution">
    <text evidence="1">The sequence shown here is derived from an EMBL/GenBank/DDBJ whole genome shotgun (WGS) entry which is preliminary data.</text>
</comment>
<organism evidence="1">
    <name type="scientific">bioreactor metagenome</name>
    <dbReference type="NCBI Taxonomy" id="1076179"/>
    <lineage>
        <taxon>unclassified sequences</taxon>
        <taxon>metagenomes</taxon>
        <taxon>ecological metagenomes</taxon>
    </lineage>
</organism>
<name>A0A645E5M3_9ZZZZ</name>
<reference evidence="1" key="1">
    <citation type="submission" date="2019-08" db="EMBL/GenBank/DDBJ databases">
        <authorList>
            <person name="Kucharzyk K."/>
            <person name="Murdoch R.W."/>
            <person name="Higgins S."/>
            <person name="Loffler F."/>
        </authorList>
    </citation>
    <scope>NUCLEOTIDE SEQUENCE</scope>
</reference>
<sequence length="176" mass="19788">MSYFSEGVTKNKLTVLYFMQKLGLAITKDQITTVGAAYDLAPYFELQSAVAEMEEDGLLAAVPRPFGQVYALSARGQEVVEMFKERLPVSLRDDLDSYADECRDDIRRQTQYSAKIERRPGGECLVRCLFMEKEEPLLSIELLFPDAASANKAAAIWEKKAEDAYCYLLSSLSDSQ</sequence>
<protein>
    <recommendedName>
        <fullName evidence="2">DUF4364 domain-containing protein</fullName>
    </recommendedName>
</protein>
<dbReference type="Pfam" id="PF14277">
    <property type="entry name" value="DUF4364"/>
    <property type="match status" value="1"/>
</dbReference>
<gene>
    <name evidence="1" type="ORF">SDC9_143970</name>
</gene>
<dbReference type="EMBL" id="VSSQ01043145">
    <property type="protein sequence ID" value="MPM96805.1"/>
    <property type="molecule type" value="Genomic_DNA"/>
</dbReference>
<evidence type="ECO:0008006" key="2">
    <source>
        <dbReference type="Google" id="ProtNLM"/>
    </source>
</evidence>
<accession>A0A645E5M3</accession>